<evidence type="ECO:0000256" key="1">
    <source>
        <dbReference type="ARBA" id="ARBA00023002"/>
    </source>
</evidence>
<dbReference type="CDD" id="cd05227">
    <property type="entry name" value="AR_SDR_e"/>
    <property type="match status" value="1"/>
</dbReference>
<keyword evidence="5" id="KW-1185">Reference proteome</keyword>
<dbReference type="GO" id="GO:0016616">
    <property type="term" value="F:oxidoreductase activity, acting on the CH-OH group of donors, NAD or NADP as acceptor"/>
    <property type="evidence" value="ECO:0007669"/>
    <property type="project" value="TreeGrafter"/>
</dbReference>
<dbReference type="RefSeq" id="XP_016238135.1">
    <property type="nucleotide sequence ID" value="XM_016379458.1"/>
</dbReference>
<dbReference type="PANTHER" id="PTHR10366:SF564">
    <property type="entry name" value="STEROL-4-ALPHA-CARBOXYLATE 3-DEHYDROGENASE, DECARBOXYLATING"/>
    <property type="match status" value="1"/>
</dbReference>
<dbReference type="SUPFAM" id="SSF51735">
    <property type="entry name" value="NAD(P)-binding Rossmann-fold domains"/>
    <property type="match status" value="1"/>
</dbReference>
<evidence type="ECO:0000259" key="3">
    <source>
        <dbReference type="Pfam" id="PF01370"/>
    </source>
</evidence>
<evidence type="ECO:0000313" key="4">
    <source>
        <dbReference type="EMBL" id="KIW17919.1"/>
    </source>
</evidence>
<dbReference type="FunFam" id="3.40.50.720:FF:000191">
    <property type="entry name" value="Methylglyoxal reductase (NADPH-dependent)"/>
    <property type="match status" value="1"/>
</dbReference>
<dbReference type="VEuPathDB" id="FungiDB:PV08_05114"/>
<accession>A0A0D2C2S4</accession>
<evidence type="ECO:0000256" key="2">
    <source>
        <dbReference type="ARBA" id="ARBA00023445"/>
    </source>
</evidence>
<sequence length="341" mass="37845">MAARRVLLTGGSGFVASQILKILIAQGYSVRTTVRSQVRANQVRDEYRDVSNDRLDFAIVEDLDVEGAFDDAVISDPPFEAVIHTASPFRFNVTDIQKELIDPAVMGTISILKAVKKNAPTAKQVVMTSSFVAMVDPAKGHWPGHKYSEEDWNPTTLDEALQNPISGYRGSKTFAEKAAWDFVRYEQPNFTLTTINPPLVFGPLAPNVTSLNGLNTSNEFFRDLILGKFQDHLPPTIAHIWVDVRDLAQAHVRALEVSEAANSRFFVAAGMFSNREIVRIIRSRMSEYSSRLPPESIEGGDYPQGGIYGIDNSRTQKILRVGFRSLEESVIDTVKSIEGLL</sequence>
<protein>
    <recommendedName>
        <fullName evidence="3">NAD-dependent epimerase/dehydratase domain-containing protein</fullName>
    </recommendedName>
</protein>
<dbReference type="HOGENOM" id="CLU_007383_9_2_1"/>
<dbReference type="InterPro" id="IPR050425">
    <property type="entry name" value="NAD(P)_dehydrat-like"/>
</dbReference>
<dbReference type="InterPro" id="IPR001509">
    <property type="entry name" value="Epimerase_deHydtase"/>
</dbReference>
<dbReference type="Pfam" id="PF01370">
    <property type="entry name" value="Epimerase"/>
    <property type="match status" value="1"/>
</dbReference>
<dbReference type="OrthoDB" id="2735536at2759"/>
<comment type="similarity">
    <text evidence="2">Belongs to the NAD(P)-dependent epimerase/dehydratase family. Dihydroflavonol-4-reductase subfamily.</text>
</comment>
<dbReference type="Proteomes" id="UP000053328">
    <property type="component" value="Unassembled WGS sequence"/>
</dbReference>
<dbReference type="PANTHER" id="PTHR10366">
    <property type="entry name" value="NAD DEPENDENT EPIMERASE/DEHYDRATASE"/>
    <property type="match status" value="1"/>
</dbReference>
<dbReference type="AlphaFoldDB" id="A0A0D2C2S4"/>
<keyword evidence="1" id="KW-0560">Oxidoreductase</keyword>
<gene>
    <name evidence="4" type="ORF">PV08_05114</name>
</gene>
<dbReference type="STRING" id="91928.A0A0D2C2S4"/>
<dbReference type="Gene3D" id="3.40.50.720">
    <property type="entry name" value="NAD(P)-binding Rossmann-like Domain"/>
    <property type="match status" value="1"/>
</dbReference>
<feature type="domain" description="NAD-dependent epimerase/dehydratase" evidence="3">
    <location>
        <begin position="6"/>
        <end position="260"/>
    </location>
</feature>
<reference evidence="4 5" key="1">
    <citation type="submission" date="2015-01" db="EMBL/GenBank/DDBJ databases">
        <title>The Genome Sequence of Exophiala spinifera CBS89968.</title>
        <authorList>
            <consortium name="The Broad Institute Genomics Platform"/>
            <person name="Cuomo C."/>
            <person name="de Hoog S."/>
            <person name="Gorbushina A."/>
            <person name="Stielow B."/>
            <person name="Teixiera M."/>
            <person name="Abouelleil A."/>
            <person name="Chapman S.B."/>
            <person name="Priest M."/>
            <person name="Young S.K."/>
            <person name="Wortman J."/>
            <person name="Nusbaum C."/>
            <person name="Birren B."/>
        </authorList>
    </citation>
    <scope>NUCLEOTIDE SEQUENCE [LARGE SCALE GENOMIC DNA]</scope>
    <source>
        <strain evidence="4 5">CBS 89968</strain>
    </source>
</reference>
<dbReference type="InterPro" id="IPR036291">
    <property type="entry name" value="NAD(P)-bd_dom_sf"/>
</dbReference>
<evidence type="ECO:0000313" key="5">
    <source>
        <dbReference type="Proteomes" id="UP000053328"/>
    </source>
</evidence>
<dbReference type="GeneID" id="27332197"/>
<name>A0A0D2C2S4_9EURO</name>
<proteinExistence type="inferred from homology"/>
<dbReference type="EMBL" id="KN847494">
    <property type="protein sequence ID" value="KIW17919.1"/>
    <property type="molecule type" value="Genomic_DNA"/>
</dbReference>
<organism evidence="4 5">
    <name type="scientific">Exophiala spinifera</name>
    <dbReference type="NCBI Taxonomy" id="91928"/>
    <lineage>
        <taxon>Eukaryota</taxon>
        <taxon>Fungi</taxon>
        <taxon>Dikarya</taxon>
        <taxon>Ascomycota</taxon>
        <taxon>Pezizomycotina</taxon>
        <taxon>Eurotiomycetes</taxon>
        <taxon>Chaetothyriomycetidae</taxon>
        <taxon>Chaetothyriales</taxon>
        <taxon>Herpotrichiellaceae</taxon>
        <taxon>Exophiala</taxon>
    </lineage>
</organism>